<keyword evidence="2" id="KW-1185">Reference proteome</keyword>
<reference evidence="1 2" key="1">
    <citation type="submission" date="2020-07" db="EMBL/GenBank/DDBJ databases">
        <title>Endozoicomonas sp. nov., isolated from sediment.</title>
        <authorList>
            <person name="Gu T."/>
        </authorList>
    </citation>
    <scope>NUCLEOTIDE SEQUENCE [LARGE SCALE GENOMIC DNA]</scope>
    <source>
        <strain evidence="1 2">SM1973</strain>
    </source>
</reference>
<organism evidence="1 2">
    <name type="scientific">Spartinivicinus marinus</name>
    <dbReference type="NCBI Taxonomy" id="2994442"/>
    <lineage>
        <taxon>Bacteria</taxon>
        <taxon>Pseudomonadati</taxon>
        <taxon>Pseudomonadota</taxon>
        <taxon>Gammaproteobacteria</taxon>
        <taxon>Oceanospirillales</taxon>
        <taxon>Zooshikellaceae</taxon>
        <taxon>Spartinivicinus</taxon>
    </lineage>
</organism>
<dbReference type="Proteomes" id="UP000569732">
    <property type="component" value="Unassembled WGS sequence"/>
</dbReference>
<protein>
    <submittedName>
        <fullName evidence="1">Uncharacterized protein</fullName>
    </submittedName>
</protein>
<evidence type="ECO:0000313" key="2">
    <source>
        <dbReference type="Proteomes" id="UP000569732"/>
    </source>
</evidence>
<accession>A0A853IHP4</accession>
<name>A0A853IHP4_9GAMM</name>
<evidence type="ECO:0000313" key="1">
    <source>
        <dbReference type="EMBL" id="NYZ70028.1"/>
    </source>
</evidence>
<dbReference type="RefSeq" id="WP_180571971.1">
    <property type="nucleotide sequence ID" value="NZ_JACCKB010000230.1"/>
</dbReference>
<sequence length="76" mass="8732">MQDWFKTSLPAILVTLTLAFGSYVVLIEQRLSNLEANYKHLETLTQVVNDLTKLNYKMDKRISIMETTLLGANEEL</sequence>
<dbReference type="AlphaFoldDB" id="A0A853IHP4"/>
<gene>
    <name evidence="1" type="ORF">H0A36_28850</name>
</gene>
<comment type="caution">
    <text evidence="1">The sequence shown here is derived from an EMBL/GenBank/DDBJ whole genome shotgun (WGS) entry which is preliminary data.</text>
</comment>
<dbReference type="EMBL" id="JACCKB010000230">
    <property type="protein sequence ID" value="NYZ70028.1"/>
    <property type="molecule type" value="Genomic_DNA"/>
</dbReference>
<proteinExistence type="predicted"/>